<reference evidence="1" key="1">
    <citation type="journal article" date="2023" name="G3 (Bethesda)">
        <title>A reference genome for the long-term kleptoplast-retaining sea slug Elysia crispata morphotype clarki.</title>
        <authorList>
            <person name="Eastman K.E."/>
            <person name="Pendleton A.L."/>
            <person name="Shaikh M.A."/>
            <person name="Suttiyut T."/>
            <person name="Ogas R."/>
            <person name="Tomko P."/>
            <person name="Gavelis G."/>
            <person name="Widhalm J.R."/>
            <person name="Wisecaver J.H."/>
        </authorList>
    </citation>
    <scope>NUCLEOTIDE SEQUENCE</scope>
    <source>
        <strain evidence="1">ECLA1</strain>
    </source>
</reference>
<keyword evidence="2" id="KW-1185">Reference proteome</keyword>
<name>A0AAE0ZTJ3_9GAST</name>
<sequence>MTFRPSLVEELLYNLHKFPMLLGTSLIYHPFRYCSLRDVILVGQTCARGMRSVWGELGYCGLPETGNNIV</sequence>
<dbReference type="AlphaFoldDB" id="A0AAE0ZTJ3"/>
<comment type="caution">
    <text evidence="1">The sequence shown here is derived from an EMBL/GenBank/DDBJ whole genome shotgun (WGS) entry which is preliminary data.</text>
</comment>
<dbReference type="EMBL" id="JAWDGP010003343">
    <property type="protein sequence ID" value="KAK3775359.1"/>
    <property type="molecule type" value="Genomic_DNA"/>
</dbReference>
<dbReference type="Proteomes" id="UP001283361">
    <property type="component" value="Unassembled WGS sequence"/>
</dbReference>
<evidence type="ECO:0000313" key="1">
    <source>
        <dbReference type="EMBL" id="KAK3775359.1"/>
    </source>
</evidence>
<gene>
    <name evidence="1" type="ORF">RRG08_039774</name>
</gene>
<organism evidence="1 2">
    <name type="scientific">Elysia crispata</name>
    <name type="common">lettuce slug</name>
    <dbReference type="NCBI Taxonomy" id="231223"/>
    <lineage>
        <taxon>Eukaryota</taxon>
        <taxon>Metazoa</taxon>
        <taxon>Spiralia</taxon>
        <taxon>Lophotrochozoa</taxon>
        <taxon>Mollusca</taxon>
        <taxon>Gastropoda</taxon>
        <taxon>Heterobranchia</taxon>
        <taxon>Euthyneura</taxon>
        <taxon>Panpulmonata</taxon>
        <taxon>Sacoglossa</taxon>
        <taxon>Placobranchoidea</taxon>
        <taxon>Plakobranchidae</taxon>
        <taxon>Elysia</taxon>
    </lineage>
</organism>
<accession>A0AAE0ZTJ3</accession>
<evidence type="ECO:0000313" key="2">
    <source>
        <dbReference type="Proteomes" id="UP001283361"/>
    </source>
</evidence>
<protein>
    <submittedName>
        <fullName evidence="1">Uncharacterized protein</fullName>
    </submittedName>
</protein>
<proteinExistence type="predicted"/>